<evidence type="ECO:0000256" key="1">
    <source>
        <dbReference type="ARBA" id="ARBA00004177"/>
    </source>
</evidence>
<dbReference type="GO" id="GO:0005768">
    <property type="term" value="C:endosome"/>
    <property type="evidence" value="ECO:0007669"/>
    <property type="project" value="UniProtKB-SubCell"/>
</dbReference>
<evidence type="ECO:0000256" key="2">
    <source>
        <dbReference type="ARBA" id="ARBA00010704"/>
    </source>
</evidence>
<evidence type="ECO:0000256" key="3">
    <source>
        <dbReference type="ARBA" id="ARBA00022448"/>
    </source>
</evidence>
<comment type="subcellular location">
    <subcellularLocation>
        <location evidence="1">Endosome</location>
    </subcellularLocation>
</comment>
<keyword evidence="4" id="KW-0967">Endosome</keyword>
<comment type="similarity">
    <text evidence="2">Belongs to the VPS35L family.</text>
</comment>
<dbReference type="EMBL" id="CANHGI010000002">
    <property type="protein sequence ID" value="CAI5443177.1"/>
    <property type="molecule type" value="Genomic_DNA"/>
</dbReference>
<protein>
    <submittedName>
        <fullName evidence="6">Uncharacterized protein</fullName>
    </submittedName>
</protein>
<dbReference type="GO" id="GO:0015031">
    <property type="term" value="P:protein transport"/>
    <property type="evidence" value="ECO:0007669"/>
    <property type="project" value="UniProtKB-KW"/>
</dbReference>
<keyword evidence="7" id="KW-1185">Reference proteome</keyword>
<dbReference type="PANTHER" id="PTHR13673:SF0">
    <property type="entry name" value="VPS35 ENDOSOMAL PROTEIN-SORTING FACTOR-LIKE"/>
    <property type="match status" value="1"/>
</dbReference>
<keyword evidence="3" id="KW-0813">Transport</keyword>
<dbReference type="Proteomes" id="UP001152747">
    <property type="component" value="Unassembled WGS sequence"/>
</dbReference>
<dbReference type="OrthoDB" id="1734063at2759"/>
<gene>
    <name evidence="6" type="ORF">CAMP_LOCUS5814</name>
</gene>
<keyword evidence="5" id="KW-0653">Protein transport</keyword>
<reference evidence="6" key="1">
    <citation type="submission" date="2022-11" db="EMBL/GenBank/DDBJ databases">
        <authorList>
            <person name="Kikuchi T."/>
        </authorList>
    </citation>
    <scope>NUCLEOTIDE SEQUENCE</scope>
    <source>
        <strain evidence="6">PS1010</strain>
    </source>
</reference>
<dbReference type="AlphaFoldDB" id="A0A9P1IC82"/>
<evidence type="ECO:0000313" key="6">
    <source>
        <dbReference type="EMBL" id="CAI5443177.1"/>
    </source>
</evidence>
<sequence length="914" mass="106050">MSETPWRVKEHAKRFCTNPGTVIPAATHPLEEIKKIEVSWLRKTTKKVEEPPVSYDFLDPLGATGDQDDLAFENSSVLEEIKPRSRSLDNTLEQKHVSKLGFDIELPDFQPWRERRSQIAHLSRPNEPGNNSTRARIKEIMNNLDNAGNNPQNLVKPVRKLSQEFTNLREELNRLWGIGDRVESLNKVVNVTEILQTIPSDSEEFAYYWLQAIDILDIFGSLVYERLLEKTNEMRRIARQNELGNGEYFHSDQIPQKIKEMTTNWFLKVSELNDMIPRFYVESAIIKCLKFLDTSKVRINLERLASMCSRFPSDQSSMFARVYISRIAMHIDPTDRSPHWRLLHDWLQAPRDILSQGIPKNFGKILIQKQNLVIQSISWIVQCISFGAHTIDDLAPLWAYCRREPIDEKIYILVIGCIQGMPSKYLAIHSRQILEMVFSLEDDYEIPLTILGKRYCEYPPSEEEREKIKRSVWLRIANIMSFKKFLACSISWSIFITKFFPISDAEKILEMVIMRLEVDESTKRPENFEKIVEFMAGFLENLDGKSDLERILKNRHFIQLLGMIPKGNSRFLEILRRKFGRAEIEDEIIIELIIEKSIIFGKTLELSKINNLDELLIADCISIINLKSNKDLMKSIEIFIKLRAALGLRQKIVEKLVDLLIDLTLDSNGKLKNGARKSEFLRICITNLCVTIPAIHNLPKRFRCLVKVVQLCLLANFLPQMDSTTRRLIQTLETMSETAQPSEILPFISQLFALLIFIPDPPEKPQLYYFEKIWRFLLSFDAKYREEPRIYGEILVFCLRYLCAMRNAEGAENAVLYAGDLEFGSHVDQCIDNVMAKILSLADEPMVSLMILENIVTLFEIHEEIRSTLRGLLKRAYSTEKHKKRLEFVIEDLKLLGENDENVMQILQKLSIVS</sequence>
<dbReference type="GO" id="GO:0032456">
    <property type="term" value="P:endocytic recycling"/>
    <property type="evidence" value="ECO:0007669"/>
    <property type="project" value="InterPro"/>
</dbReference>
<accession>A0A9P1IC82</accession>
<dbReference type="PANTHER" id="PTHR13673">
    <property type="entry name" value="ESOPHAGEAL CANCER ASSOCIATED PROTEIN"/>
    <property type="match status" value="1"/>
</dbReference>
<evidence type="ECO:0000256" key="5">
    <source>
        <dbReference type="ARBA" id="ARBA00022927"/>
    </source>
</evidence>
<proteinExistence type="inferred from homology"/>
<dbReference type="InterPro" id="IPR029705">
    <property type="entry name" value="VPS35L"/>
</dbReference>
<name>A0A9P1IC82_9PELO</name>
<organism evidence="6 7">
    <name type="scientific">Caenorhabditis angaria</name>
    <dbReference type="NCBI Taxonomy" id="860376"/>
    <lineage>
        <taxon>Eukaryota</taxon>
        <taxon>Metazoa</taxon>
        <taxon>Ecdysozoa</taxon>
        <taxon>Nematoda</taxon>
        <taxon>Chromadorea</taxon>
        <taxon>Rhabditida</taxon>
        <taxon>Rhabditina</taxon>
        <taxon>Rhabditomorpha</taxon>
        <taxon>Rhabditoidea</taxon>
        <taxon>Rhabditidae</taxon>
        <taxon>Peloderinae</taxon>
        <taxon>Caenorhabditis</taxon>
    </lineage>
</organism>
<evidence type="ECO:0000256" key="4">
    <source>
        <dbReference type="ARBA" id="ARBA00022753"/>
    </source>
</evidence>
<evidence type="ECO:0000313" key="7">
    <source>
        <dbReference type="Proteomes" id="UP001152747"/>
    </source>
</evidence>
<comment type="caution">
    <text evidence="6">The sequence shown here is derived from an EMBL/GenBank/DDBJ whole genome shotgun (WGS) entry which is preliminary data.</text>
</comment>